<dbReference type="RefSeq" id="WP_126412156.1">
    <property type="nucleotide sequence ID" value="NZ_CBCRWE010000070.1"/>
</dbReference>
<dbReference type="AlphaFoldDB" id="A0A3S4SEK0"/>
<evidence type="ECO:0008006" key="5">
    <source>
        <dbReference type="Google" id="ProtNLM"/>
    </source>
</evidence>
<organism evidence="3 4">
    <name type="scientific">Actinomyces slackii</name>
    <dbReference type="NCBI Taxonomy" id="52774"/>
    <lineage>
        <taxon>Bacteria</taxon>
        <taxon>Bacillati</taxon>
        <taxon>Actinomycetota</taxon>
        <taxon>Actinomycetes</taxon>
        <taxon>Actinomycetales</taxon>
        <taxon>Actinomycetaceae</taxon>
        <taxon>Actinomyces</taxon>
    </lineage>
</organism>
<sequence length="240" mass="25863">MALSSGIDLKGDCFARVALCAILAISMSACASTSKPEATPPSPTTAEPVFLTDETLCEAVSHQLLKDELSFQVEDYTYEHKAFIDQNGENADTFNCDLYGWHLPPGGQYGLSIGYAPGRQLSAGLTSYDFSALDDDGMDSITLEGIEGRGYIWINSSSWHASAAWLYPDDHALHIIFFSRGGSEPASDNDAAIEDMRTLLKELIVAIPPVAAGPDQGFTFVPNPHDPQDAARRRTSTATP</sequence>
<evidence type="ECO:0000313" key="3">
    <source>
        <dbReference type="EMBL" id="VEG74237.1"/>
    </source>
</evidence>
<dbReference type="STRING" id="1278298.GCA_000428685_02255"/>
<evidence type="ECO:0000313" key="4">
    <source>
        <dbReference type="Proteomes" id="UP000276899"/>
    </source>
</evidence>
<feature type="region of interest" description="Disordered" evidence="1">
    <location>
        <begin position="216"/>
        <end position="240"/>
    </location>
</feature>
<protein>
    <recommendedName>
        <fullName evidence="5">DUF3558 domain-containing protein</fullName>
    </recommendedName>
</protein>
<name>A0A3S4SEK0_9ACTO</name>
<evidence type="ECO:0000256" key="2">
    <source>
        <dbReference type="SAM" id="SignalP"/>
    </source>
</evidence>
<feature type="chain" id="PRO_5018622035" description="DUF3558 domain-containing protein" evidence="2">
    <location>
        <begin position="32"/>
        <end position="240"/>
    </location>
</feature>
<keyword evidence="2" id="KW-0732">Signal</keyword>
<reference evidence="3 4" key="1">
    <citation type="submission" date="2018-12" db="EMBL/GenBank/DDBJ databases">
        <authorList>
            <consortium name="Pathogen Informatics"/>
        </authorList>
    </citation>
    <scope>NUCLEOTIDE SEQUENCE [LARGE SCALE GENOMIC DNA]</scope>
    <source>
        <strain evidence="3 4">NCTC11923</strain>
    </source>
</reference>
<evidence type="ECO:0000256" key="1">
    <source>
        <dbReference type="SAM" id="MobiDB-lite"/>
    </source>
</evidence>
<dbReference type="EMBL" id="LR134363">
    <property type="protein sequence ID" value="VEG74237.1"/>
    <property type="molecule type" value="Genomic_DNA"/>
</dbReference>
<gene>
    <name evidence="3" type="ORF">NCTC11923_00861</name>
</gene>
<accession>A0A3S4SEK0</accession>
<keyword evidence="4" id="KW-1185">Reference proteome</keyword>
<dbReference type="KEGG" id="asla:NCTC11923_00861"/>
<proteinExistence type="predicted"/>
<feature type="signal peptide" evidence="2">
    <location>
        <begin position="1"/>
        <end position="31"/>
    </location>
</feature>
<dbReference type="Proteomes" id="UP000276899">
    <property type="component" value="Chromosome"/>
</dbReference>